<dbReference type="PATRIC" id="fig|1129794.4.peg.4248"/>
<evidence type="ECO:0000313" key="1">
    <source>
        <dbReference type="EMBL" id="AGH46371.1"/>
    </source>
</evidence>
<evidence type="ECO:0000313" key="2">
    <source>
        <dbReference type="Proteomes" id="UP000011864"/>
    </source>
</evidence>
<keyword evidence="2" id="KW-1185">Reference proteome</keyword>
<name>K6YWM7_9ALTE</name>
<reference evidence="1 2" key="1">
    <citation type="journal article" date="2013" name="Genome Announc.">
        <title>Complete Genome Sequence of Glaciecola psychrophila Strain 170T.</title>
        <authorList>
            <person name="Yin J."/>
            <person name="Chen J."/>
            <person name="Liu G."/>
            <person name="Yu Y."/>
            <person name="Song L."/>
            <person name="Wang X."/>
            <person name="Qu X."/>
        </authorList>
    </citation>
    <scope>NUCLEOTIDE SEQUENCE [LARGE SCALE GENOMIC DNA]</scope>
    <source>
        <strain evidence="1 2">170</strain>
    </source>
</reference>
<sequence>MTLTTEFEKHFSTAVGSEHMLQQFKQHTNAYEGWQMQ</sequence>
<dbReference type="KEGG" id="gps:C427_4266"/>
<gene>
    <name evidence="1" type="ORF">C427_4266</name>
</gene>
<dbReference type="EMBL" id="CP003837">
    <property type="protein sequence ID" value="AGH46371.1"/>
    <property type="molecule type" value="Genomic_DNA"/>
</dbReference>
<dbReference type="HOGENOM" id="CLU_3346951_0_0_6"/>
<dbReference type="STRING" id="1129794.C427_4266"/>
<protein>
    <submittedName>
        <fullName evidence="1">Uncharacterized protein</fullName>
    </submittedName>
</protein>
<dbReference type="Proteomes" id="UP000011864">
    <property type="component" value="Chromosome"/>
</dbReference>
<dbReference type="AlphaFoldDB" id="K6YWM7"/>
<organism evidence="1 2">
    <name type="scientific">Paraglaciecola psychrophila 170</name>
    <dbReference type="NCBI Taxonomy" id="1129794"/>
    <lineage>
        <taxon>Bacteria</taxon>
        <taxon>Pseudomonadati</taxon>
        <taxon>Pseudomonadota</taxon>
        <taxon>Gammaproteobacteria</taxon>
        <taxon>Alteromonadales</taxon>
        <taxon>Alteromonadaceae</taxon>
        <taxon>Paraglaciecola</taxon>
    </lineage>
</organism>
<proteinExistence type="predicted"/>
<accession>K6YWM7</accession>